<dbReference type="Gene3D" id="3.30.1490.20">
    <property type="entry name" value="ATP-grasp fold, A domain"/>
    <property type="match status" value="1"/>
</dbReference>
<evidence type="ECO:0000256" key="9">
    <source>
        <dbReference type="ARBA" id="ARBA00022741"/>
    </source>
</evidence>
<dbReference type="AlphaFoldDB" id="A0A4Q2SEU3"/>
<evidence type="ECO:0000256" key="11">
    <source>
        <dbReference type="ARBA" id="ARBA00022840"/>
    </source>
</evidence>
<dbReference type="GO" id="GO:0046872">
    <property type="term" value="F:metal ion binding"/>
    <property type="evidence" value="ECO:0007669"/>
    <property type="project" value="UniProtKB-KW"/>
</dbReference>
<evidence type="ECO:0000313" key="20">
    <source>
        <dbReference type="Proteomes" id="UP000293291"/>
    </source>
</evidence>
<evidence type="ECO:0000256" key="4">
    <source>
        <dbReference type="ARBA" id="ARBA00007837"/>
    </source>
</evidence>
<evidence type="ECO:0000256" key="12">
    <source>
        <dbReference type="ARBA" id="ARBA00022842"/>
    </source>
</evidence>
<evidence type="ECO:0000259" key="17">
    <source>
        <dbReference type="Pfam" id="PF01326"/>
    </source>
</evidence>
<dbReference type="InterPro" id="IPR000121">
    <property type="entry name" value="PEP_util_C"/>
</dbReference>
<dbReference type="InterPro" id="IPR008279">
    <property type="entry name" value="PEP-util_enz_mobile_dom"/>
</dbReference>
<keyword evidence="11 15" id="KW-0067">ATP-binding</keyword>
<dbReference type="OrthoDB" id="9765468at2"/>
<sequence>MQTIRWFDEISLAAVDEVGGKGANLGELTRAGFPVPHGFVVTSSAYLAAVEESGARRRLADLMGRTDPGDAAGLAEASGVAQELVRDSAVPEEIAQAVTKAYRELGEDVRVAVRSSGTSEDAGDTSFAGMNATFTNVVGPDQVLDRIRDCWASLYGERVVAYRANGRLTDEPAIAVIVQVMVASEVSGVIFTVDPTRATTDRLIIEAVLGQGEAIVSGMVEPDTYVVQREGPRIVNVRLGRQDSKIVRGPDGADQVVDLSREEGGARILDDRRVLDLARLALRVEEHYGSPQDIEWAIADSSTWLVQSRPITTLAARVGEGVDEATAGSGQRILVRGLAASSGRATGAVRVLTDPSQRDQLLAGEVLVAPMTSPDWMSAIRRAAGLVTDGGGMTCHAAIVSRELGVPCVVGARDATTVLRDGEVVTLDGSLGLVLEGADAAPPVAATPPAAVAAGAPTPTSTRLYVNLALAEHAAEVAALPVDGVGLLRAEFMVADALGGVHPRLLMERGEEQRFVDAMAESLLTITRAFAPRPVVYRSIDFRSNEFGNLEGGDRFEPREENPMIGYRGCYRYVQDPELFDLELDVLGRVRAETPNLRLMLPFVRTAWELEACMAIVAAHPSASGIPVWVMAEVPSVAFWIPTYARMGIEGVSIGSNDLTQLVLGVDRDSEICAEVFDEADPAVLDAIDRIVAACQESGITSSLCGQAPSNRPAFAEHLVRRGITSISVNPDAIEAVHRTIAEAEWRIVMEAADPSRRMTEAPLARHRLRHHSLLEEG</sequence>
<feature type="domain" description="PEP-utilising enzyme mobile" evidence="16">
    <location>
        <begin position="364"/>
        <end position="432"/>
    </location>
</feature>
<keyword evidence="12 15" id="KW-0460">Magnesium</keyword>
<evidence type="ECO:0000256" key="1">
    <source>
        <dbReference type="ARBA" id="ARBA00001946"/>
    </source>
</evidence>
<evidence type="ECO:0000256" key="2">
    <source>
        <dbReference type="ARBA" id="ARBA00002988"/>
    </source>
</evidence>
<evidence type="ECO:0000256" key="5">
    <source>
        <dbReference type="ARBA" id="ARBA00011996"/>
    </source>
</evidence>
<evidence type="ECO:0000259" key="18">
    <source>
        <dbReference type="Pfam" id="PF02896"/>
    </source>
</evidence>
<gene>
    <name evidence="19" type="ORF">EUA07_10750</name>
</gene>
<dbReference type="InterPro" id="IPR018274">
    <property type="entry name" value="PEP_util_AS"/>
</dbReference>
<comment type="cofactor">
    <cofactor evidence="1 15">
        <name>Mg(2+)</name>
        <dbReference type="ChEBI" id="CHEBI:18420"/>
    </cofactor>
</comment>
<keyword evidence="20" id="KW-1185">Reference proteome</keyword>
<evidence type="ECO:0000256" key="13">
    <source>
        <dbReference type="ARBA" id="ARBA00033470"/>
    </source>
</evidence>
<dbReference type="Gene3D" id="3.30.470.20">
    <property type="entry name" value="ATP-grasp fold, B domain"/>
    <property type="match status" value="1"/>
</dbReference>
<dbReference type="PANTHER" id="PTHR43030">
    <property type="entry name" value="PHOSPHOENOLPYRUVATE SYNTHASE"/>
    <property type="match status" value="1"/>
</dbReference>
<dbReference type="NCBIfam" id="TIGR01418">
    <property type="entry name" value="PEP_synth"/>
    <property type="match status" value="1"/>
</dbReference>
<dbReference type="InterPro" id="IPR036637">
    <property type="entry name" value="Phosphohistidine_dom_sf"/>
</dbReference>
<evidence type="ECO:0000256" key="8">
    <source>
        <dbReference type="ARBA" id="ARBA00022723"/>
    </source>
</evidence>
<dbReference type="InterPro" id="IPR023151">
    <property type="entry name" value="PEP_util_CS"/>
</dbReference>
<proteinExistence type="inferred from homology"/>
<dbReference type="GO" id="GO:0006094">
    <property type="term" value="P:gluconeogenesis"/>
    <property type="evidence" value="ECO:0007669"/>
    <property type="project" value="UniProtKB-UniPathway"/>
</dbReference>
<keyword evidence="19" id="KW-0670">Pyruvate</keyword>
<evidence type="ECO:0000256" key="14">
    <source>
        <dbReference type="ARBA" id="ARBA00047700"/>
    </source>
</evidence>
<name>A0A4Q2SEU3_9ACTN</name>
<comment type="caution">
    <text evidence="19">The sequence shown here is derived from an EMBL/GenBank/DDBJ whole genome shotgun (WGS) entry which is preliminary data.</text>
</comment>
<dbReference type="RefSeq" id="WP_129455146.1">
    <property type="nucleotide sequence ID" value="NZ_JACXYX010000014.1"/>
</dbReference>
<keyword evidence="7 15" id="KW-0808">Transferase</keyword>
<dbReference type="InterPro" id="IPR040442">
    <property type="entry name" value="Pyrv_kinase-like_dom_sf"/>
</dbReference>
<comment type="similarity">
    <text evidence="4 15">Belongs to the PEP-utilizing enzyme family.</text>
</comment>
<protein>
    <recommendedName>
        <fullName evidence="6 15">Phosphoenolpyruvate synthase</fullName>
        <shortName evidence="15">PEP synthase</shortName>
        <ecNumber evidence="5 15">2.7.9.2</ecNumber>
    </recommendedName>
    <alternativeName>
        <fullName evidence="13 15">Pyruvate, water dikinase</fullName>
    </alternativeName>
</protein>
<dbReference type="Proteomes" id="UP000293291">
    <property type="component" value="Unassembled WGS sequence"/>
</dbReference>
<comment type="catalytic activity">
    <reaction evidence="14 15">
        <text>pyruvate + ATP + H2O = phosphoenolpyruvate + AMP + phosphate + 2 H(+)</text>
        <dbReference type="Rhea" id="RHEA:11364"/>
        <dbReference type="ChEBI" id="CHEBI:15361"/>
        <dbReference type="ChEBI" id="CHEBI:15377"/>
        <dbReference type="ChEBI" id="CHEBI:15378"/>
        <dbReference type="ChEBI" id="CHEBI:30616"/>
        <dbReference type="ChEBI" id="CHEBI:43474"/>
        <dbReference type="ChEBI" id="CHEBI:58702"/>
        <dbReference type="ChEBI" id="CHEBI:456215"/>
        <dbReference type="EC" id="2.7.9.2"/>
    </reaction>
</comment>
<comment type="function">
    <text evidence="2 15">Catalyzes the phosphorylation of pyruvate to phosphoenolpyruvate.</text>
</comment>
<reference evidence="19 20" key="1">
    <citation type="submission" date="2019-01" db="EMBL/GenBank/DDBJ databases">
        <title>Novel species of Nocardioides.</title>
        <authorList>
            <person name="Liu Q."/>
            <person name="Xin Y.-H."/>
        </authorList>
    </citation>
    <scope>NUCLEOTIDE SEQUENCE [LARGE SCALE GENOMIC DNA]</scope>
    <source>
        <strain evidence="19 20">CGMCC 4.6875</strain>
    </source>
</reference>
<dbReference type="InterPro" id="IPR006319">
    <property type="entry name" value="PEP_synth"/>
</dbReference>
<dbReference type="UniPathway" id="UPA00138"/>
<accession>A0A4Q2SEU3</accession>
<evidence type="ECO:0000256" key="15">
    <source>
        <dbReference type="PIRNR" id="PIRNR000854"/>
    </source>
</evidence>
<dbReference type="NCBIfam" id="NF005057">
    <property type="entry name" value="PRK06464.1"/>
    <property type="match status" value="1"/>
</dbReference>
<keyword evidence="10 15" id="KW-0418">Kinase</keyword>
<dbReference type="PANTHER" id="PTHR43030:SF1">
    <property type="entry name" value="PHOSPHOENOLPYRUVATE SYNTHASE"/>
    <property type="match status" value="1"/>
</dbReference>
<dbReference type="Pfam" id="PF01326">
    <property type="entry name" value="PPDK_N"/>
    <property type="match status" value="1"/>
</dbReference>
<dbReference type="Pfam" id="PF00391">
    <property type="entry name" value="PEP-utilizers"/>
    <property type="match status" value="1"/>
</dbReference>
<evidence type="ECO:0000256" key="7">
    <source>
        <dbReference type="ARBA" id="ARBA00022679"/>
    </source>
</evidence>
<dbReference type="InterPro" id="IPR013815">
    <property type="entry name" value="ATP_grasp_subdomain_1"/>
</dbReference>
<organism evidence="19 20">
    <name type="scientific">Nocardioides ganghwensis</name>
    <dbReference type="NCBI Taxonomy" id="252230"/>
    <lineage>
        <taxon>Bacteria</taxon>
        <taxon>Bacillati</taxon>
        <taxon>Actinomycetota</taxon>
        <taxon>Actinomycetes</taxon>
        <taxon>Propionibacteriales</taxon>
        <taxon>Nocardioidaceae</taxon>
        <taxon>Nocardioides</taxon>
    </lineage>
</organism>
<dbReference type="PIRSF" id="PIRSF000854">
    <property type="entry name" value="PEP_synthase"/>
    <property type="match status" value="1"/>
</dbReference>
<evidence type="ECO:0000259" key="16">
    <source>
        <dbReference type="Pfam" id="PF00391"/>
    </source>
</evidence>
<feature type="domain" description="PEP-utilising enzyme C-terminal" evidence="18">
    <location>
        <begin position="460"/>
        <end position="744"/>
    </location>
</feature>
<keyword evidence="8 15" id="KW-0479">Metal-binding</keyword>
<keyword evidence="9 15" id="KW-0547">Nucleotide-binding</keyword>
<comment type="pathway">
    <text evidence="3 15">Carbohydrate biosynthesis; gluconeogenesis.</text>
</comment>
<dbReference type="Gene3D" id="3.50.30.10">
    <property type="entry name" value="Phosphohistidine domain"/>
    <property type="match status" value="1"/>
</dbReference>
<evidence type="ECO:0000256" key="10">
    <source>
        <dbReference type="ARBA" id="ARBA00022777"/>
    </source>
</evidence>
<dbReference type="PROSITE" id="PS00370">
    <property type="entry name" value="PEP_ENZYMES_PHOS_SITE"/>
    <property type="match status" value="1"/>
</dbReference>
<dbReference type="SUPFAM" id="SSF56059">
    <property type="entry name" value="Glutathione synthetase ATP-binding domain-like"/>
    <property type="match status" value="1"/>
</dbReference>
<dbReference type="InterPro" id="IPR002192">
    <property type="entry name" value="PPDK_AMP/ATP-bd"/>
</dbReference>
<dbReference type="InterPro" id="IPR015813">
    <property type="entry name" value="Pyrv/PenolPyrv_kinase-like_dom"/>
</dbReference>
<evidence type="ECO:0000256" key="3">
    <source>
        <dbReference type="ARBA" id="ARBA00004742"/>
    </source>
</evidence>
<feature type="domain" description="Pyruvate phosphate dikinase AMP/ATP-binding" evidence="17">
    <location>
        <begin position="16"/>
        <end position="320"/>
    </location>
</feature>
<dbReference type="GO" id="GO:0005524">
    <property type="term" value="F:ATP binding"/>
    <property type="evidence" value="ECO:0007669"/>
    <property type="project" value="UniProtKB-KW"/>
</dbReference>
<dbReference type="EC" id="2.7.9.2" evidence="5 15"/>
<dbReference type="Pfam" id="PF02896">
    <property type="entry name" value="PEP-utilizers_C"/>
    <property type="match status" value="1"/>
</dbReference>
<dbReference type="EMBL" id="SDWU01000010">
    <property type="protein sequence ID" value="RYC02013.1"/>
    <property type="molecule type" value="Genomic_DNA"/>
</dbReference>
<dbReference type="Gene3D" id="3.20.20.60">
    <property type="entry name" value="Phosphoenolpyruvate-binding domains"/>
    <property type="match status" value="1"/>
</dbReference>
<dbReference type="SUPFAM" id="SSF51621">
    <property type="entry name" value="Phosphoenolpyruvate/pyruvate domain"/>
    <property type="match status" value="1"/>
</dbReference>
<evidence type="ECO:0000313" key="19">
    <source>
        <dbReference type="EMBL" id="RYC02013.1"/>
    </source>
</evidence>
<dbReference type="GO" id="GO:0008986">
    <property type="term" value="F:pyruvate, water dikinase activity"/>
    <property type="evidence" value="ECO:0007669"/>
    <property type="project" value="UniProtKB-EC"/>
</dbReference>
<dbReference type="SUPFAM" id="SSF52009">
    <property type="entry name" value="Phosphohistidine domain"/>
    <property type="match status" value="1"/>
</dbReference>
<dbReference type="PROSITE" id="PS00742">
    <property type="entry name" value="PEP_ENZYMES_2"/>
    <property type="match status" value="1"/>
</dbReference>
<evidence type="ECO:0000256" key="6">
    <source>
        <dbReference type="ARBA" id="ARBA00021623"/>
    </source>
</evidence>